<keyword evidence="1" id="KW-0812">Transmembrane</keyword>
<accession>A0ABT0RC46</accession>
<dbReference type="Proteomes" id="UP001165343">
    <property type="component" value="Unassembled WGS sequence"/>
</dbReference>
<keyword evidence="1" id="KW-1133">Transmembrane helix</keyword>
<protein>
    <submittedName>
        <fullName evidence="3">Pilus assembly protein</fullName>
    </submittedName>
</protein>
<dbReference type="EMBL" id="JAMGBC010000001">
    <property type="protein sequence ID" value="MCL6677818.1"/>
    <property type="molecule type" value="Genomic_DNA"/>
</dbReference>
<dbReference type="RefSeq" id="WP_249866808.1">
    <property type="nucleotide sequence ID" value="NZ_JAMGBC010000001.1"/>
</dbReference>
<evidence type="ECO:0000313" key="4">
    <source>
        <dbReference type="Proteomes" id="UP001165343"/>
    </source>
</evidence>
<sequence>MKTRLRKLLRNSRGAAALEFAIAVPALIVMIWGMFQVALMFQANAGIQQALGEAARAATIFPTPTDTQLQAQITSHKFGVGNGTWATPTITTNAGAGTKTITVSYSQPTDFLFFQGPSITITKSKVVYLSQ</sequence>
<feature type="transmembrane region" description="Helical" evidence="1">
    <location>
        <begin position="20"/>
        <end position="41"/>
    </location>
</feature>
<evidence type="ECO:0000256" key="1">
    <source>
        <dbReference type="SAM" id="Phobius"/>
    </source>
</evidence>
<dbReference type="Pfam" id="PF07811">
    <property type="entry name" value="TadE"/>
    <property type="match status" value="1"/>
</dbReference>
<comment type="caution">
    <text evidence="3">The sequence shown here is derived from an EMBL/GenBank/DDBJ whole genome shotgun (WGS) entry which is preliminary data.</text>
</comment>
<evidence type="ECO:0000259" key="2">
    <source>
        <dbReference type="Pfam" id="PF07811"/>
    </source>
</evidence>
<evidence type="ECO:0000313" key="3">
    <source>
        <dbReference type="EMBL" id="MCL6677818.1"/>
    </source>
</evidence>
<gene>
    <name evidence="3" type="ORF">LZ519_00570</name>
</gene>
<dbReference type="InterPro" id="IPR012495">
    <property type="entry name" value="TadE-like_dom"/>
</dbReference>
<organism evidence="3 4">
    <name type="scientific">Sphingomonas anseongensis</name>
    <dbReference type="NCBI Taxonomy" id="2908207"/>
    <lineage>
        <taxon>Bacteria</taxon>
        <taxon>Pseudomonadati</taxon>
        <taxon>Pseudomonadota</taxon>
        <taxon>Alphaproteobacteria</taxon>
        <taxon>Sphingomonadales</taxon>
        <taxon>Sphingomonadaceae</taxon>
        <taxon>Sphingomonas</taxon>
    </lineage>
</organism>
<reference evidence="3" key="1">
    <citation type="submission" date="2022-05" db="EMBL/GenBank/DDBJ databases">
        <authorList>
            <person name="Jo J.-H."/>
            <person name="Im W.-T."/>
        </authorList>
    </citation>
    <scope>NUCLEOTIDE SEQUENCE</scope>
    <source>
        <strain evidence="3">RG327</strain>
    </source>
</reference>
<proteinExistence type="predicted"/>
<feature type="domain" description="TadE-like" evidence="2">
    <location>
        <begin position="14"/>
        <end position="56"/>
    </location>
</feature>
<keyword evidence="4" id="KW-1185">Reference proteome</keyword>
<keyword evidence="1" id="KW-0472">Membrane</keyword>
<name>A0ABT0RC46_9SPHN</name>